<feature type="region of interest" description="Disordered" evidence="10">
    <location>
        <begin position="1"/>
        <end position="22"/>
    </location>
</feature>
<dbReference type="PANTHER" id="PTHR45711">
    <property type="entry name" value="CHLORIDE CHANNEL PROTEIN"/>
    <property type="match status" value="1"/>
</dbReference>
<dbReference type="Gene3D" id="3.90.1280.20">
    <property type="match status" value="1"/>
</dbReference>
<comment type="similarity">
    <text evidence="9">Belongs to the chloride channel (TC 2.A.49) family.</text>
</comment>
<keyword evidence="4 9" id="KW-1133">Transmembrane helix</keyword>
<dbReference type="Pfam" id="PF00571">
    <property type="entry name" value="CBS"/>
    <property type="match status" value="1"/>
</dbReference>
<evidence type="ECO:0000313" key="12">
    <source>
        <dbReference type="EMBL" id="ORY06278.1"/>
    </source>
</evidence>
<dbReference type="Gene3D" id="1.10.3080.10">
    <property type="entry name" value="Clc chloride channel"/>
    <property type="match status" value="1"/>
</dbReference>
<dbReference type="GO" id="GO:0005247">
    <property type="term" value="F:voltage-gated chloride channel activity"/>
    <property type="evidence" value="ECO:0007669"/>
    <property type="project" value="TreeGrafter"/>
</dbReference>
<evidence type="ECO:0000256" key="5">
    <source>
        <dbReference type="ARBA" id="ARBA00023065"/>
    </source>
</evidence>
<dbReference type="OrthoDB" id="44789at2759"/>
<evidence type="ECO:0000256" key="10">
    <source>
        <dbReference type="SAM" id="MobiDB-lite"/>
    </source>
</evidence>
<accession>A0A1Y1Z7K5</accession>
<name>A0A1Y1Z7K5_9FUNG</name>
<dbReference type="Gene3D" id="3.10.580.20">
    <property type="match status" value="1"/>
</dbReference>
<evidence type="ECO:0000256" key="6">
    <source>
        <dbReference type="ARBA" id="ARBA00023136"/>
    </source>
</evidence>
<dbReference type="FunFam" id="1.10.3080.10:FF:000011">
    <property type="entry name" value="Chloride channel protein"/>
    <property type="match status" value="1"/>
</dbReference>
<dbReference type="SMART" id="SM00116">
    <property type="entry name" value="CBS"/>
    <property type="match status" value="2"/>
</dbReference>
<dbReference type="GO" id="GO:0005794">
    <property type="term" value="C:Golgi apparatus"/>
    <property type="evidence" value="ECO:0007669"/>
    <property type="project" value="TreeGrafter"/>
</dbReference>
<keyword evidence="3 9" id="KW-0812">Transmembrane</keyword>
<feature type="transmembrane region" description="Helical" evidence="9">
    <location>
        <begin position="149"/>
        <end position="172"/>
    </location>
</feature>
<feature type="domain" description="CBS" evidence="11">
    <location>
        <begin position="579"/>
        <end position="638"/>
    </location>
</feature>
<dbReference type="CDD" id="cd03684">
    <property type="entry name" value="ClC_3_like"/>
    <property type="match status" value="1"/>
</dbReference>
<comment type="caution">
    <text evidence="12">The sequence shown here is derived from an EMBL/GenBank/DDBJ whole genome shotgun (WGS) entry which is preliminary data.</text>
</comment>
<dbReference type="InterPro" id="IPR046342">
    <property type="entry name" value="CBS_dom_sf"/>
</dbReference>
<protein>
    <recommendedName>
        <fullName evidence="9">Chloride channel protein</fullName>
    </recommendedName>
</protein>
<dbReference type="PANTHER" id="PTHR45711:SF9">
    <property type="entry name" value="ANION_PROTON EXCHANGE TRANSPORTER GEF1"/>
    <property type="match status" value="1"/>
</dbReference>
<dbReference type="CDD" id="cd04591">
    <property type="entry name" value="CBS_pair_voltage-gated_CLC_euk_bac"/>
    <property type="match status" value="1"/>
</dbReference>
<reference evidence="12 13" key="1">
    <citation type="submission" date="2016-07" db="EMBL/GenBank/DDBJ databases">
        <title>Pervasive Adenine N6-methylation of Active Genes in Fungi.</title>
        <authorList>
            <consortium name="DOE Joint Genome Institute"/>
            <person name="Mondo S.J."/>
            <person name="Dannebaum R.O."/>
            <person name="Kuo R.C."/>
            <person name="Labutti K."/>
            <person name="Haridas S."/>
            <person name="Kuo A."/>
            <person name="Salamov A."/>
            <person name="Ahrendt S.R."/>
            <person name="Lipzen A."/>
            <person name="Sullivan W."/>
            <person name="Andreopoulos W.B."/>
            <person name="Clum A."/>
            <person name="Lindquist E."/>
            <person name="Daum C."/>
            <person name="Ramamoorthy G.K."/>
            <person name="Gryganskyi A."/>
            <person name="Culley D."/>
            <person name="Magnuson J.K."/>
            <person name="James T.Y."/>
            <person name="O'Malley M.A."/>
            <person name="Stajich J.E."/>
            <person name="Spatafora J.W."/>
            <person name="Visel A."/>
            <person name="Grigoriev I.V."/>
        </authorList>
    </citation>
    <scope>NUCLEOTIDE SEQUENCE [LARGE SCALE GENOMIC DNA]</scope>
    <source>
        <strain evidence="12 13">CBS 931.73</strain>
    </source>
</reference>
<dbReference type="Proteomes" id="UP000193498">
    <property type="component" value="Unassembled WGS sequence"/>
</dbReference>
<dbReference type="GO" id="GO:0005783">
    <property type="term" value="C:endoplasmic reticulum"/>
    <property type="evidence" value="ECO:0007669"/>
    <property type="project" value="TreeGrafter"/>
</dbReference>
<dbReference type="PRINTS" id="PR00762">
    <property type="entry name" value="CLCHANNEL"/>
</dbReference>
<sequence length="767" mass="85349">MNSQHNSTGGSAVPESFNLPREPEDEEALKAISRYEDFATVDWIQDANMERSRRQKLVSGLDSSWKSWLWLSFEAGQAWVVALLVGCTVGLNAALINIISEWLSDVKLGYCSTGWWLNQKFCCWEVEDETGSCADWYDWSMRLNFPRDLFFINWVFYIMFASLFAFVAAFLVKSYAPYAAGSGISEIKVILGGFVIKGFLGLWTVIIKSLGVAMVVASGLSVGKEGPAVHIACCIGNVISRNFSKFKHNKARKREILSAASAAGVAVAFGSPIGGVLFSLEEISSFFPLKTLWRTFFCALVSTVTLQAINPFRTGKLVIFEVTYNRDWHFFEIFWFILLGVFGGLYGALLTKLNLIVATYRRKYLRDYGVQEATILAFVTAVIGYFNIFMRMDMGEMMSILFKECEEGDFYGLCKRQQIGSVMNLLFWATILRICLCIISYGAKVPCGIFVPSMAIGACFGRFVGMGVQALHHNYPSLLMFSTCQPDVPCITPGTYSFLGAAAALCGVTKMTVSLVVIMFELTGALTYIVPTMITIMVTKAVGDLFMTGGIADQMIKLNGFPFLDKEDHLFGISVSQVMVRDQTVFASTGMRLENIEQILEECSYSGFPIVETRKNMKLTGFISRSELTYAIEKAKRTRSISPSAYCFFSTEDHNPPAEIEGNSSAFIDFGPWIDQTPFTVHPKLPLETAMDLFKKMGPRTILVELNGRLVGLLTKKDVLRAVHTKPVEDPLLPSRPEVHRGMSADSSSAYFFSDSEVELDTLAPRH</sequence>
<dbReference type="AlphaFoldDB" id="A0A1Y1Z7K5"/>
<dbReference type="InParanoid" id="A0A1Y1Z7K5"/>
<proteinExistence type="inferred from homology"/>
<evidence type="ECO:0000313" key="13">
    <source>
        <dbReference type="Proteomes" id="UP000193498"/>
    </source>
</evidence>
<keyword evidence="6 9" id="KW-0472">Membrane</keyword>
<keyword evidence="2 9" id="KW-0813">Transport</keyword>
<organism evidence="12 13">
    <name type="scientific">Basidiobolus meristosporus CBS 931.73</name>
    <dbReference type="NCBI Taxonomy" id="1314790"/>
    <lineage>
        <taxon>Eukaryota</taxon>
        <taxon>Fungi</taxon>
        <taxon>Fungi incertae sedis</taxon>
        <taxon>Zoopagomycota</taxon>
        <taxon>Entomophthoromycotina</taxon>
        <taxon>Basidiobolomycetes</taxon>
        <taxon>Basidiobolales</taxon>
        <taxon>Basidiobolaceae</taxon>
        <taxon>Basidiobolus</taxon>
    </lineage>
</organism>
<dbReference type="GO" id="GO:0005886">
    <property type="term" value="C:plasma membrane"/>
    <property type="evidence" value="ECO:0007669"/>
    <property type="project" value="TreeGrafter"/>
</dbReference>
<dbReference type="GO" id="GO:0006878">
    <property type="term" value="P:intracellular copper ion homeostasis"/>
    <property type="evidence" value="ECO:0007669"/>
    <property type="project" value="TreeGrafter"/>
</dbReference>
<comment type="subcellular location">
    <subcellularLocation>
        <location evidence="1 9">Membrane</location>
        <topology evidence="1 9">Multi-pass membrane protein</topology>
    </subcellularLocation>
</comment>
<dbReference type="SUPFAM" id="SSF81340">
    <property type="entry name" value="Clc chloride channel"/>
    <property type="match status" value="1"/>
</dbReference>
<feature type="transmembrane region" description="Helical" evidence="9">
    <location>
        <begin position="78"/>
        <end position="99"/>
    </location>
</feature>
<dbReference type="EMBL" id="MCFE01000017">
    <property type="protein sequence ID" value="ORY06278.1"/>
    <property type="molecule type" value="Genomic_DNA"/>
</dbReference>
<dbReference type="Pfam" id="PF00654">
    <property type="entry name" value="Voltage_CLC"/>
    <property type="match status" value="1"/>
</dbReference>
<feature type="compositionally biased region" description="Polar residues" evidence="10">
    <location>
        <begin position="1"/>
        <end position="10"/>
    </location>
</feature>
<evidence type="ECO:0000256" key="7">
    <source>
        <dbReference type="ARBA" id="ARBA00023214"/>
    </source>
</evidence>
<dbReference type="GO" id="GO:0006879">
    <property type="term" value="P:intracellular iron ion homeostasis"/>
    <property type="evidence" value="ECO:0007669"/>
    <property type="project" value="TreeGrafter"/>
</dbReference>
<feature type="transmembrane region" description="Helical" evidence="9">
    <location>
        <begin position="425"/>
        <end position="443"/>
    </location>
</feature>
<feature type="transmembrane region" description="Helical" evidence="9">
    <location>
        <begin position="369"/>
        <end position="389"/>
    </location>
</feature>
<dbReference type="GO" id="GO:0005769">
    <property type="term" value="C:early endosome"/>
    <property type="evidence" value="ECO:0007669"/>
    <property type="project" value="TreeGrafter"/>
</dbReference>
<dbReference type="STRING" id="1314790.A0A1Y1Z7K5"/>
<dbReference type="InterPro" id="IPR014743">
    <property type="entry name" value="Cl-channel_core"/>
</dbReference>
<feature type="transmembrane region" description="Helical" evidence="9">
    <location>
        <begin position="330"/>
        <end position="349"/>
    </location>
</feature>
<evidence type="ECO:0000256" key="3">
    <source>
        <dbReference type="ARBA" id="ARBA00022692"/>
    </source>
</evidence>
<evidence type="ECO:0000256" key="8">
    <source>
        <dbReference type="PROSITE-ProRule" id="PRU00703"/>
    </source>
</evidence>
<keyword evidence="8" id="KW-0129">CBS domain</keyword>
<evidence type="ECO:0000256" key="4">
    <source>
        <dbReference type="ARBA" id="ARBA00022989"/>
    </source>
</evidence>
<keyword evidence="13" id="KW-1185">Reference proteome</keyword>
<dbReference type="InterPro" id="IPR000644">
    <property type="entry name" value="CBS_dom"/>
</dbReference>
<dbReference type="FunCoup" id="A0A1Y1Z7K5">
    <property type="interactions" value="396"/>
</dbReference>
<feature type="transmembrane region" description="Helical" evidence="9">
    <location>
        <begin position="256"/>
        <end position="280"/>
    </location>
</feature>
<keyword evidence="7 9" id="KW-0868">Chloride</keyword>
<dbReference type="GO" id="GO:0000324">
    <property type="term" value="C:fungal-type vacuole"/>
    <property type="evidence" value="ECO:0007669"/>
    <property type="project" value="TreeGrafter"/>
</dbReference>
<feature type="domain" description="CBS" evidence="11">
    <location>
        <begin position="674"/>
        <end position="732"/>
    </location>
</feature>
<dbReference type="InterPro" id="IPR001807">
    <property type="entry name" value="ClC"/>
</dbReference>
<comment type="caution">
    <text evidence="9">Lacks conserved residue(s) required for the propagation of feature annotation.</text>
</comment>
<evidence type="ECO:0000256" key="9">
    <source>
        <dbReference type="RuleBase" id="RU361221"/>
    </source>
</evidence>
<feature type="transmembrane region" description="Helical" evidence="9">
    <location>
        <begin position="526"/>
        <end position="547"/>
    </location>
</feature>
<dbReference type="PROSITE" id="PS51371">
    <property type="entry name" value="CBS"/>
    <property type="match status" value="2"/>
</dbReference>
<feature type="transmembrane region" description="Helical" evidence="9">
    <location>
        <begin position="449"/>
        <end position="471"/>
    </location>
</feature>
<feature type="transmembrane region" description="Helical" evidence="9">
    <location>
        <begin position="203"/>
        <end position="222"/>
    </location>
</feature>
<evidence type="ECO:0000256" key="2">
    <source>
        <dbReference type="ARBA" id="ARBA00022448"/>
    </source>
</evidence>
<gene>
    <name evidence="12" type="ORF">K493DRAFT_310608</name>
</gene>
<evidence type="ECO:0000256" key="1">
    <source>
        <dbReference type="ARBA" id="ARBA00004141"/>
    </source>
</evidence>
<dbReference type="SUPFAM" id="SSF54631">
    <property type="entry name" value="CBS-domain pair"/>
    <property type="match status" value="1"/>
</dbReference>
<keyword evidence="5 9" id="KW-0406">Ion transport</keyword>
<evidence type="ECO:0000259" key="11">
    <source>
        <dbReference type="PROSITE" id="PS51371"/>
    </source>
</evidence>